<proteinExistence type="predicted"/>
<feature type="domain" description="TNase-like" evidence="4">
    <location>
        <begin position="27"/>
        <end position="155"/>
    </location>
</feature>
<dbReference type="Pfam" id="PF00565">
    <property type="entry name" value="SNase"/>
    <property type="match status" value="1"/>
</dbReference>
<dbReference type="Gene3D" id="2.40.50.90">
    <property type="match status" value="1"/>
</dbReference>
<evidence type="ECO:0000256" key="1">
    <source>
        <dbReference type="ARBA" id="ARBA00022722"/>
    </source>
</evidence>
<dbReference type="PANTHER" id="PTHR12302">
    <property type="entry name" value="EBNA2 BINDING PROTEIN P100"/>
    <property type="match status" value="1"/>
</dbReference>
<keyword evidence="1" id="KW-0540">Nuclease</keyword>
<gene>
    <name evidence="5" type="ORF">F9B85_00870</name>
</gene>
<keyword evidence="6" id="KW-1185">Reference proteome</keyword>
<evidence type="ECO:0000256" key="3">
    <source>
        <dbReference type="ARBA" id="ARBA00022801"/>
    </source>
</evidence>
<dbReference type="SUPFAM" id="SSF50199">
    <property type="entry name" value="Staphylococcal nuclease"/>
    <property type="match status" value="1"/>
</dbReference>
<organism evidence="5 6">
    <name type="scientific">Heliorestis acidaminivorans</name>
    <dbReference type="NCBI Taxonomy" id="553427"/>
    <lineage>
        <taxon>Bacteria</taxon>
        <taxon>Bacillati</taxon>
        <taxon>Bacillota</taxon>
        <taxon>Clostridia</taxon>
        <taxon>Eubacteriales</taxon>
        <taxon>Heliobacteriaceae</taxon>
        <taxon>Heliorestis</taxon>
    </lineage>
</organism>
<dbReference type="PANTHER" id="PTHR12302:SF3">
    <property type="entry name" value="SERINE_THREONINE-PROTEIN KINASE 31"/>
    <property type="match status" value="1"/>
</dbReference>
<dbReference type="EMBL" id="WBXO01000001">
    <property type="protein sequence ID" value="KAB2954669.1"/>
    <property type="molecule type" value="Genomic_DNA"/>
</dbReference>
<comment type="caution">
    <text evidence="5">The sequence shown here is derived from an EMBL/GenBank/DDBJ whole genome shotgun (WGS) entry which is preliminary data.</text>
</comment>
<dbReference type="PROSITE" id="PS51257">
    <property type="entry name" value="PROKAR_LIPOPROTEIN"/>
    <property type="match status" value="1"/>
</dbReference>
<evidence type="ECO:0000256" key="2">
    <source>
        <dbReference type="ARBA" id="ARBA00022759"/>
    </source>
</evidence>
<dbReference type="AlphaFoldDB" id="A0A6I0EXY5"/>
<protein>
    <submittedName>
        <fullName evidence="5">Thermonuclease family protein</fullName>
    </submittedName>
</protein>
<keyword evidence="2" id="KW-0255">Endonuclease</keyword>
<evidence type="ECO:0000313" key="6">
    <source>
        <dbReference type="Proteomes" id="UP000468766"/>
    </source>
</evidence>
<dbReference type="InterPro" id="IPR016071">
    <property type="entry name" value="Staphylococal_nuclease_OB-fold"/>
</dbReference>
<keyword evidence="3" id="KW-0378">Hydrolase</keyword>
<dbReference type="CDD" id="cd00175">
    <property type="entry name" value="SNc"/>
    <property type="match status" value="1"/>
</dbReference>
<accession>A0A6I0EXY5</accession>
<dbReference type="SMART" id="SM00318">
    <property type="entry name" value="SNc"/>
    <property type="match status" value="1"/>
</dbReference>
<dbReference type="GO" id="GO:0004519">
    <property type="term" value="F:endonuclease activity"/>
    <property type="evidence" value="ECO:0007669"/>
    <property type="project" value="UniProtKB-KW"/>
</dbReference>
<name>A0A6I0EXY5_9FIRM</name>
<sequence length="217" mass="24708">MKNILFFLFIAFILTGCTFLDTSVEESSNLVIVERVVDGDTIIANGQRVRLIGVDTPETVKPNHPAEPYGQEASNFTKKMLEGKRVQLQADVADQDQYGRLLRYVYLEDGTFFNDLLVREGYAMVYTVPPNVAHQETFLASQRYAMENNKGLWGLPETRSDLDRLYVDEKGEGLIKVSRNGIYHLPGTTYYERTNAVELYKTEREALDAGYRKSSSR</sequence>
<dbReference type="Proteomes" id="UP000468766">
    <property type="component" value="Unassembled WGS sequence"/>
</dbReference>
<evidence type="ECO:0000313" key="5">
    <source>
        <dbReference type="EMBL" id="KAB2954669.1"/>
    </source>
</evidence>
<dbReference type="GO" id="GO:0016787">
    <property type="term" value="F:hydrolase activity"/>
    <property type="evidence" value="ECO:0007669"/>
    <property type="project" value="UniProtKB-KW"/>
</dbReference>
<reference evidence="5 6" key="1">
    <citation type="submission" date="2019-10" db="EMBL/GenBank/DDBJ databases">
        <title>Whole-genome sequence of the extremophile Heliorestis acidaminivorans DSM 24790.</title>
        <authorList>
            <person name="Kyndt J.A."/>
            <person name="Meyer T.E."/>
        </authorList>
    </citation>
    <scope>NUCLEOTIDE SEQUENCE [LARGE SCALE GENOMIC DNA]</scope>
    <source>
        <strain evidence="5 6">DSM 24790</strain>
    </source>
</reference>
<evidence type="ECO:0000259" key="4">
    <source>
        <dbReference type="PROSITE" id="PS50830"/>
    </source>
</evidence>
<dbReference type="InterPro" id="IPR035437">
    <property type="entry name" value="SNase_OB-fold_sf"/>
</dbReference>
<dbReference type="PROSITE" id="PS50830">
    <property type="entry name" value="TNASE_3"/>
    <property type="match status" value="1"/>
</dbReference>
<dbReference type="OrthoDB" id="4376109at2"/>